<protein>
    <submittedName>
        <fullName evidence="10">Transmembrane channel-like protein 7 isoform X1</fullName>
    </submittedName>
</protein>
<feature type="transmembrane region" description="Helical" evidence="7">
    <location>
        <begin position="595"/>
        <end position="620"/>
    </location>
</feature>
<feature type="transmembrane region" description="Helical" evidence="7">
    <location>
        <begin position="703"/>
        <end position="724"/>
    </location>
</feature>
<feature type="transmembrane region" description="Helical" evidence="7">
    <location>
        <begin position="308"/>
        <end position="326"/>
    </location>
</feature>
<feature type="transmembrane region" description="Helical" evidence="7">
    <location>
        <begin position="204"/>
        <end position="227"/>
    </location>
</feature>
<dbReference type="GO" id="GO:0008381">
    <property type="term" value="F:mechanosensitive monoatomic ion channel activity"/>
    <property type="evidence" value="ECO:0007669"/>
    <property type="project" value="TreeGrafter"/>
</dbReference>
<feature type="domain" description="TMC" evidence="8">
    <location>
        <begin position="529"/>
        <end position="639"/>
    </location>
</feature>
<dbReference type="PANTHER" id="PTHR23302">
    <property type="entry name" value="TRANSMEMBRANE CHANNEL-RELATED"/>
    <property type="match status" value="1"/>
</dbReference>
<dbReference type="Pfam" id="PF07810">
    <property type="entry name" value="TMC"/>
    <property type="match status" value="1"/>
</dbReference>
<evidence type="ECO:0000313" key="9">
    <source>
        <dbReference type="Proteomes" id="UP000085678"/>
    </source>
</evidence>
<evidence type="ECO:0000256" key="3">
    <source>
        <dbReference type="ARBA" id="ARBA00022692"/>
    </source>
</evidence>
<comment type="subcellular location">
    <subcellularLocation>
        <location evidence="1">Membrane</location>
        <topology evidence="1">Multi-pass membrane protein</topology>
    </subcellularLocation>
</comment>
<feature type="transmembrane region" description="Helical" evidence="7">
    <location>
        <begin position="644"/>
        <end position="664"/>
    </location>
</feature>
<dbReference type="GeneID" id="106157747"/>
<evidence type="ECO:0000256" key="1">
    <source>
        <dbReference type="ARBA" id="ARBA00004141"/>
    </source>
</evidence>
<evidence type="ECO:0000259" key="8">
    <source>
        <dbReference type="Pfam" id="PF07810"/>
    </source>
</evidence>
<dbReference type="AlphaFoldDB" id="A0A1S3HV55"/>
<evidence type="ECO:0000256" key="4">
    <source>
        <dbReference type="ARBA" id="ARBA00022989"/>
    </source>
</evidence>
<evidence type="ECO:0000313" key="10">
    <source>
        <dbReference type="RefSeq" id="XP_013388939.1"/>
    </source>
</evidence>
<dbReference type="KEGG" id="lak:106157747"/>
<accession>A0A1S3HV55</accession>
<comment type="similarity">
    <text evidence="2">Belongs to the TMC family.</text>
</comment>
<feature type="transmembrane region" description="Helical" evidence="7">
    <location>
        <begin position="487"/>
        <end position="507"/>
    </location>
</feature>
<dbReference type="OrthoDB" id="1936208at2759"/>
<gene>
    <name evidence="10" type="primary">LOC106157747</name>
</gene>
<dbReference type="InterPro" id="IPR012496">
    <property type="entry name" value="TMC_dom"/>
</dbReference>
<reference evidence="10" key="1">
    <citation type="submission" date="2025-08" db="UniProtKB">
        <authorList>
            <consortium name="RefSeq"/>
        </authorList>
    </citation>
    <scope>IDENTIFICATION</scope>
    <source>
        <tissue evidence="10">Gonads</tissue>
    </source>
</reference>
<feature type="transmembrane region" description="Helical" evidence="7">
    <location>
        <begin position="443"/>
        <end position="466"/>
    </location>
</feature>
<keyword evidence="9" id="KW-1185">Reference proteome</keyword>
<keyword evidence="4 7" id="KW-1133">Transmembrane helix</keyword>
<feature type="transmembrane region" description="Helical" evidence="7">
    <location>
        <begin position="538"/>
        <end position="556"/>
    </location>
</feature>
<dbReference type="STRING" id="7574.A0A1S3HV55"/>
<feature type="transmembrane region" description="Helical" evidence="7">
    <location>
        <begin position="676"/>
        <end position="697"/>
    </location>
</feature>
<proteinExistence type="inferred from homology"/>
<evidence type="ECO:0000256" key="2">
    <source>
        <dbReference type="ARBA" id="ARBA00006510"/>
    </source>
</evidence>
<keyword evidence="5 7" id="KW-0472">Membrane</keyword>
<feature type="region of interest" description="Disordered" evidence="6">
    <location>
        <begin position="64"/>
        <end position="85"/>
    </location>
</feature>
<dbReference type="PANTHER" id="PTHR23302:SF24">
    <property type="entry name" value="TMC DOMAIN-CONTAINING PROTEIN"/>
    <property type="match status" value="1"/>
</dbReference>
<dbReference type="GO" id="GO:0005886">
    <property type="term" value="C:plasma membrane"/>
    <property type="evidence" value="ECO:0007669"/>
    <property type="project" value="InterPro"/>
</dbReference>
<keyword evidence="3 7" id="KW-0812">Transmembrane</keyword>
<dbReference type="InParanoid" id="A0A1S3HV55"/>
<name>A0A1S3HV55_LINAN</name>
<evidence type="ECO:0000256" key="6">
    <source>
        <dbReference type="SAM" id="MobiDB-lite"/>
    </source>
</evidence>
<dbReference type="InterPro" id="IPR038900">
    <property type="entry name" value="TMC"/>
</dbReference>
<feature type="transmembrane region" description="Helical" evidence="7">
    <location>
        <begin position="398"/>
        <end position="423"/>
    </location>
</feature>
<evidence type="ECO:0000256" key="7">
    <source>
        <dbReference type="SAM" id="Phobius"/>
    </source>
</evidence>
<dbReference type="Proteomes" id="UP000085678">
    <property type="component" value="Unplaced"/>
</dbReference>
<sequence length="803" mass="91628">MPFRWGRNTGEFADIQEEKDDLYLTEANTKKLRIGTYAILAQLPSRKAFISDLGTSMTRKMLRRDQAKSHPYPMKKNKIDPRHLGRNVDKFSSKNNLVDIELGDYHGADAAMDEKEQYHQKKHIRDMPTSIAMKKVIRDRLMANKVSTVTGWAGWKYRRKLAYNKFKISAREFFGYFEVWGSSFKKIEGHFGSGILSFFTFLKWLFFLNIYLAVIVFTFVTLPQVIFNTQSAYFTGNSSNLDTAIALANNCSEQYTVNITTDWRYLILDFLQGTGWMEKTVLFMGNYTTTSLYIGSFDAVSYSYNMPLAYLCVVGAYLGLSLLMLMHHTGKGLRESMVNSEDKYFQHCNKVFGGWDFTLMDDNAAELRHKSLHFEITADLREERDAHRRQNRSGCKRFGLGLLRVFINLFVLAVLGGSGYLIYYVQVKVTELTQGLDYNTYGTFIQLLIQFTPSTTITLLNVIVPFMFEKVVGGEDYSPMFEVQITLVRVVFLKLASLAVLIATIYIEVTCATKDTCNVGISPCPSIECWETYVGQQIYKLVIMDMIVVTFTTLLIEFPRKLIVSKCSCGLSERIGFQKFVITQNVLDLVYSQTLCWLGGFFSPLIPALYVIKYFIYFYLKKASLLVNMEPPDRPYRASKSNSFFMVILMIAFGLICLPVGWCITKLTPSKGCGPFRIYSYMIDVIPLAISTWPTWLQEGLKFISSAGFTIPAFIILLIVIYYYHALASARKEMVKLMKEQLALEGRDKQFLLQQIKDGDEDGKAAEQKVTVTKETNKSVVSATEVRLRKVQSPPGVPLDSDF</sequence>
<organism evidence="9 10">
    <name type="scientific">Lingula anatina</name>
    <name type="common">Brachiopod</name>
    <name type="synonym">Lingula unguis</name>
    <dbReference type="NCBI Taxonomy" id="7574"/>
    <lineage>
        <taxon>Eukaryota</taxon>
        <taxon>Metazoa</taxon>
        <taxon>Spiralia</taxon>
        <taxon>Lophotrochozoa</taxon>
        <taxon>Brachiopoda</taxon>
        <taxon>Linguliformea</taxon>
        <taxon>Lingulata</taxon>
        <taxon>Lingulida</taxon>
        <taxon>Linguloidea</taxon>
        <taxon>Lingulidae</taxon>
        <taxon>Lingula</taxon>
    </lineage>
</organism>
<dbReference type="RefSeq" id="XP_013388939.1">
    <property type="nucleotide sequence ID" value="XM_013533485.1"/>
</dbReference>
<evidence type="ECO:0000256" key="5">
    <source>
        <dbReference type="ARBA" id="ARBA00023136"/>
    </source>
</evidence>